<dbReference type="Pfam" id="PF07589">
    <property type="entry name" value="PEP-CTERM"/>
    <property type="match status" value="1"/>
</dbReference>
<evidence type="ECO:0000256" key="1">
    <source>
        <dbReference type="SAM" id="SignalP"/>
    </source>
</evidence>
<protein>
    <submittedName>
        <fullName evidence="3">THxN family PEP-CTERM protein</fullName>
    </submittedName>
</protein>
<dbReference type="NCBIfam" id="NF038125">
    <property type="entry name" value="PEP_CTERM_THxN"/>
    <property type="match status" value="1"/>
</dbReference>
<accession>A0ABT9GY61</accession>
<dbReference type="NCBIfam" id="TIGR02595">
    <property type="entry name" value="PEP_CTERM"/>
    <property type="match status" value="1"/>
</dbReference>
<feature type="chain" id="PRO_5046627813" evidence="1">
    <location>
        <begin position="26"/>
        <end position="274"/>
    </location>
</feature>
<keyword evidence="4" id="KW-1185">Reference proteome</keyword>
<dbReference type="InterPro" id="IPR013424">
    <property type="entry name" value="Ice-binding_C"/>
</dbReference>
<keyword evidence="1" id="KW-0732">Signal</keyword>
<evidence type="ECO:0000259" key="2">
    <source>
        <dbReference type="Pfam" id="PF07589"/>
    </source>
</evidence>
<comment type="caution">
    <text evidence="3">The sequence shown here is derived from an EMBL/GenBank/DDBJ whole genome shotgun (WGS) entry which is preliminary data.</text>
</comment>
<gene>
    <name evidence="3" type="ORF">Q3O60_07355</name>
</gene>
<dbReference type="EMBL" id="JAUZVZ010000008">
    <property type="protein sequence ID" value="MDP4535999.1"/>
    <property type="molecule type" value="Genomic_DNA"/>
</dbReference>
<sequence>MTTKFKTTLKLLAGAACLLSAHTFAVPISNFDFTAGGGFVDGSATCDGGGTCGITYSNADGLSGDFLNINWGTPANTNPSGLEIQHDPFGLGSIQVGAGPQVVGSFSHSNFVLQAAGGWMNFVQVSGIFNLFDPDTNMIAPTPIEQINNLAFYETLNSTPCDDPFPGGNATDCDDVFTTEILAGAFDFTIDGYIYTFSFGFQAGPGLTGFIFDTWDFGDGEVDVIRIWTQEDGVSTIYTTATIDVRPVPEPGTLALFGLSLLGMGAYARRRKQS</sequence>
<feature type="signal peptide" evidence="1">
    <location>
        <begin position="1"/>
        <end position="25"/>
    </location>
</feature>
<name>A0ABT9GY61_9GAMM</name>
<feature type="domain" description="Ice-binding protein C-terminal" evidence="2">
    <location>
        <begin position="247"/>
        <end position="271"/>
    </location>
</feature>
<dbReference type="Proteomes" id="UP001231616">
    <property type="component" value="Unassembled WGS sequence"/>
</dbReference>
<proteinExistence type="predicted"/>
<reference evidence="3 4" key="1">
    <citation type="submission" date="2023-08" db="EMBL/GenBank/DDBJ databases">
        <authorList>
            <person name="Joshi A."/>
            <person name="Thite S."/>
        </authorList>
    </citation>
    <scope>NUCLEOTIDE SEQUENCE [LARGE SCALE GENOMIC DNA]</scope>
    <source>
        <strain evidence="3 4">AC40</strain>
    </source>
</reference>
<dbReference type="RefSeq" id="WP_305893261.1">
    <property type="nucleotide sequence ID" value="NZ_JAUZVZ010000008.1"/>
</dbReference>
<organism evidence="3 4">
    <name type="scientific">Alkalimonas collagenimarina</name>
    <dbReference type="NCBI Taxonomy" id="400390"/>
    <lineage>
        <taxon>Bacteria</taxon>
        <taxon>Pseudomonadati</taxon>
        <taxon>Pseudomonadota</taxon>
        <taxon>Gammaproteobacteria</taxon>
        <taxon>Alkalimonas</taxon>
    </lineage>
</organism>
<evidence type="ECO:0000313" key="3">
    <source>
        <dbReference type="EMBL" id="MDP4535999.1"/>
    </source>
</evidence>
<evidence type="ECO:0000313" key="4">
    <source>
        <dbReference type="Proteomes" id="UP001231616"/>
    </source>
</evidence>